<proteinExistence type="predicted"/>
<name>A0A927MH06_9ACTN</name>
<evidence type="ECO:0000313" key="1">
    <source>
        <dbReference type="EMBL" id="MBE1491543.1"/>
    </source>
</evidence>
<dbReference type="Proteomes" id="UP000649753">
    <property type="component" value="Unassembled WGS sequence"/>
</dbReference>
<protein>
    <recommendedName>
        <fullName evidence="3">2'-5' RNA ligase superfamily protein</fullName>
    </recommendedName>
</protein>
<evidence type="ECO:0008006" key="3">
    <source>
        <dbReference type="Google" id="ProtNLM"/>
    </source>
</evidence>
<keyword evidence="2" id="KW-1185">Reference proteome</keyword>
<sequence>MDATSGSTVSGRAAADAGYATAFDHLFTRGRAAVLAGTHHRDTPPVDGGRWGLSVVLLPDPDCARRLAAVTAEALGVAGAEHWPTGAVEAVHLTVRALEAHRSVVPPDDPLVARSASALRRAAAASPPVRLRLSGLTLTPSGVMLCAFPEDPAAAGFADRLGAELGTDGWFEAAYHRDIWYATLVHFAAEIRDPSGLVDWVAARRRLDLGTTTVGAADLLRFAYNGRQPVRVGLARAPFGAVSTS</sequence>
<reference evidence="1" key="1">
    <citation type="submission" date="2020-10" db="EMBL/GenBank/DDBJ databases">
        <title>Sequencing the genomes of 1000 actinobacteria strains.</title>
        <authorList>
            <person name="Klenk H.-P."/>
        </authorList>
    </citation>
    <scope>NUCLEOTIDE SEQUENCE</scope>
    <source>
        <strain evidence="1">DSM 46832</strain>
    </source>
</reference>
<dbReference type="Gene3D" id="3.90.1140.10">
    <property type="entry name" value="Cyclic phosphodiesterase"/>
    <property type="match status" value="1"/>
</dbReference>
<dbReference type="RefSeq" id="WP_225945854.1">
    <property type="nucleotide sequence ID" value="NZ_JADBEB010000001.1"/>
</dbReference>
<organism evidence="1 2">
    <name type="scientific">Plantactinospora soyae</name>
    <dbReference type="NCBI Taxonomy" id="1544732"/>
    <lineage>
        <taxon>Bacteria</taxon>
        <taxon>Bacillati</taxon>
        <taxon>Actinomycetota</taxon>
        <taxon>Actinomycetes</taxon>
        <taxon>Micromonosporales</taxon>
        <taxon>Micromonosporaceae</taxon>
        <taxon>Plantactinospora</taxon>
    </lineage>
</organism>
<evidence type="ECO:0000313" key="2">
    <source>
        <dbReference type="Proteomes" id="UP000649753"/>
    </source>
</evidence>
<accession>A0A927MH06</accession>
<dbReference type="EMBL" id="JADBEB010000001">
    <property type="protein sequence ID" value="MBE1491543.1"/>
    <property type="molecule type" value="Genomic_DNA"/>
</dbReference>
<dbReference type="AlphaFoldDB" id="A0A927MH06"/>
<gene>
    <name evidence="1" type="ORF">H4W31_007181</name>
</gene>
<comment type="caution">
    <text evidence="1">The sequence shown here is derived from an EMBL/GenBank/DDBJ whole genome shotgun (WGS) entry which is preliminary data.</text>
</comment>